<dbReference type="SUPFAM" id="SSF53474">
    <property type="entry name" value="alpha/beta-Hydrolases"/>
    <property type="match status" value="1"/>
</dbReference>
<dbReference type="KEGG" id="plj:28883682"/>
<dbReference type="EMBL" id="LSBI01000001">
    <property type="protein sequence ID" value="OAQ95439.1"/>
    <property type="molecule type" value="Genomic_DNA"/>
</dbReference>
<keyword evidence="5" id="KW-0378">Hydrolase</keyword>
<comment type="caution">
    <text evidence="9">The sequence shown here is derived from an EMBL/GenBank/DDBJ whole genome shotgun (WGS) entry which is preliminary data.</text>
</comment>
<dbReference type="GeneID" id="28883682"/>
<evidence type="ECO:0000313" key="8">
    <source>
        <dbReference type="EMBL" id="OAQ87480.1"/>
    </source>
</evidence>
<dbReference type="OrthoDB" id="443318at2759"/>
<dbReference type="InterPro" id="IPR029058">
    <property type="entry name" value="AB_hydrolase_fold"/>
</dbReference>
<keyword evidence="6" id="KW-0325">Glycoprotein</keyword>
<keyword evidence="2 9" id="KW-0121">Carboxypeptidase</keyword>
<dbReference type="Proteomes" id="UP000078340">
    <property type="component" value="Unassembled WGS sequence"/>
</dbReference>
<evidence type="ECO:0000256" key="4">
    <source>
        <dbReference type="ARBA" id="ARBA00022729"/>
    </source>
</evidence>
<evidence type="ECO:0000256" key="3">
    <source>
        <dbReference type="ARBA" id="ARBA00022670"/>
    </source>
</evidence>
<gene>
    <name evidence="8" type="ORF">VFPBJ_01520</name>
    <name evidence="9" type="ORF">VFPFJ_01549</name>
</gene>
<organism evidence="9 10">
    <name type="scientific">Purpureocillium lilacinum</name>
    <name type="common">Paecilomyces lilacinus</name>
    <dbReference type="NCBI Taxonomy" id="33203"/>
    <lineage>
        <taxon>Eukaryota</taxon>
        <taxon>Fungi</taxon>
        <taxon>Dikarya</taxon>
        <taxon>Ascomycota</taxon>
        <taxon>Pezizomycotina</taxon>
        <taxon>Sordariomycetes</taxon>
        <taxon>Hypocreomycetidae</taxon>
        <taxon>Hypocreales</taxon>
        <taxon>Ophiocordycipitaceae</taxon>
        <taxon>Purpureocillium</taxon>
    </lineage>
</organism>
<dbReference type="AlphaFoldDB" id="A0A179I155"/>
<keyword evidence="3" id="KW-0645">Protease</keyword>
<dbReference type="Proteomes" id="UP000078240">
    <property type="component" value="Unassembled WGS sequence"/>
</dbReference>
<reference evidence="9 10" key="1">
    <citation type="submission" date="2016-02" db="EMBL/GenBank/DDBJ databases">
        <title>Biosynthesis of antibiotic leucinostatins and their inhibition on Phytophthora in bio-control Purpureocillium lilacinum.</title>
        <authorList>
            <person name="Wang G."/>
            <person name="Liu Z."/>
            <person name="Lin R."/>
            <person name="Li E."/>
            <person name="Mao Z."/>
            <person name="Ling J."/>
            <person name="Yin W."/>
            <person name="Xie B."/>
        </authorList>
    </citation>
    <scope>NUCLEOTIDE SEQUENCE [LARGE SCALE GENOMIC DNA]</scope>
    <source>
        <strain evidence="8">PLBJ-1</strain>
        <strain evidence="9">PLFJ-1</strain>
    </source>
</reference>
<dbReference type="EMBL" id="LSBH01000001">
    <property type="protein sequence ID" value="OAQ87480.1"/>
    <property type="molecule type" value="Genomic_DNA"/>
</dbReference>
<feature type="signal peptide" evidence="7">
    <location>
        <begin position="1"/>
        <end position="16"/>
    </location>
</feature>
<dbReference type="GO" id="GO:0004185">
    <property type="term" value="F:serine-type carboxypeptidase activity"/>
    <property type="evidence" value="ECO:0007669"/>
    <property type="project" value="InterPro"/>
</dbReference>
<evidence type="ECO:0000256" key="1">
    <source>
        <dbReference type="ARBA" id="ARBA00009431"/>
    </source>
</evidence>
<evidence type="ECO:0000313" key="10">
    <source>
        <dbReference type="Proteomes" id="UP000078340"/>
    </source>
</evidence>
<evidence type="ECO:0000313" key="9">
    <source>
        <dbReference type="EMBL" id="OAQ95439.1"/>
    </source>
</evidence>
<dbReference type="Pfam" id="PF00450">
    <property type="entry name" value="Peptidase_S10"/>
    <property type="match status" value="1"/>
</dbReference>
<dbReference type="PRINTS" id="PR00724">
    <property type="entry name" value="CRBOXYPTASEC"/>
</dbReference>
<evidence type="ECO:0000256" key="7">
    <source>
        <dbReference type="SAM" id="SignalP"/>
    </source>
</evidence>
<proteinExistence type="inferred from homology"/>
<dbReference type="Gene3D" id="3.40.50.1820">
    <property type="entry name" value="alpha/beta hydrolase"/>
    <property type="match status" value="1"/>
</dbReference>
<protein>
    <submittedName>
        <fullName evidence="9">Carboxypeptidase S1</fullName>
    </submittedName>
</protein>
<evidence type="ECO:0000256" key="2">
    <source>
        <dbReference type="ARBA" id="ARBA00022645"/>
    </source>
</evidence>
<accession>A0A179I155</accession>
<name>A0A179I155_PURLI</name>
<dbReference type="PANTHER" id="PTHR11802:SF189">
    <property type="entry name" value="CARBOXYPEPTIDASE"/>
    <property type="match status" value="1"/>
</dbReference>
<keyword evidence="4 7" id="KW-0732">Signal</keyword>
<evidence type="ECO:0000256" key="5">
    <source>
        <dbReference type="ARBA" id="ARBA00022801"/>
    </source>
</evidence>
<dbReference type="GO" id="GO:0000324">
    <property type="term" value="C:fungal-type vacuole"/>
    <property type="evidence" value="ECO:0007669"/>
    <property type="project" value="TreeGrafter"/>
</dbReference>
<dbReference type="OMA" id="QTWFFEF"/>
<sequence>MLTTSLLLGLVGLTAAQFPPKPEGLTVLRSKFHENVTISFKEPGICETTKGVKSYAGHVRLPPGFLDDVQGEKQKYPVNTFFWFFEARHDPESAPLAIWLNGGPGGSSMMGLLQENGPCLIAEDSKTAYLNPWSWNNHVNMLYIDEPNQVGFSYDTPTNFTILMGHQDSQEDIRLVPTDFSKESPELNLTTRAGTLASQKPSHTLNSTASAAHALWHFAQTFFFEFPHYKPNDDRVSLWAESYGGHYGPGFMRFFQEQNEKIRNGTSEVESAQYIHLDTLGIVNGLLDAVIQEEAYISFPFNNTYGIQAYNQSVYEELMHNYTRPGGCRDQLAACQKRLDGFDVATINRLSSQKGDKKKPHDLCDNMQDWCNDPAVQIYQQANHGWFDISHPKNDPFPPPHMHGYLTEASVLAALGSPVNFTAASGVVAGNFESTRDIVHGGFLDAVAYLLDTGVKIHMMYGDRDYACNWVGGEMVSTKIPYSRLDDFKAAGYSPLLTSDGVGGMTRQFGNYSFTRVFQAGHEVPMYQPAAAYDIFMRATFNRDIPTGLLPVHDELSTVGPQDTWHIKNEPPVRPEPKCYVISPDTCTEEVWAKVVAGEVEVKDYFVVDKKADDVLGDGEL</sequence>
<comment type="similarity">
    <text evidence="1">Belongs to the peptidase S10 family.</text>
</comment>
<dbReference type="GO" id="GO:0006508">
    <property type="term" value="P:proteolysis"/>
    <property type="evidence" value="ECO:0007669"/>
    <property type="project" value="UniProtKB-KW"/>
</dbReference>
<feature type="chain" id="PRO_5008872997" evidence="7">
    <location>
        <begin position="17"/>
        <end position="621"/>
    </location>
</feature>
<dbReference type="STRING" id="33203.A0A179I155"/>
<evidence type="ECO:0000256" key="6">
    <source>
        <dbReference type="ARBA" id="ARBA00023180"/>
    </source>
</evidence>
<dbReference type="InterPro" id="IPR001563">
    <property type="entry name" value="Peptidase_S10"/>
</dbReference>
<dbReference type="PANTHER" id="PTHR11802">
    <property type="entry name" value="SERINE PROTEASE FAMILY S10 SERINE CARBOXYPEPTIDASE"/>
    <property type="match status" value="1"/>
</dbReference>